<feature type="compositionally biased region" description="Polar residues" evidence="1">
    <location>
        <begin position="777"/>
        <end position="789"/>
    </location>
</feature>
<feature type="compositionally biased region" description="Basic and acidic residues" evidence="1">
    <location>
        <begin position="756"/>
        <end position="776"/>
    </location>
</feature>
<evidence type="ECO:0000259" key="3">
    <source>
        <dbReference type="Pfam" id="PF19343"/>
    </source>
</evidence>
<dbReference type="InterPro" id="IPR027842">
    <property type="entry name" value="HAM1-like_C"/>
</dbReference>
<evidence type="ECO:0000313" key="5">
    <source>
        <dbReference type="Proteomes" id="UP000724874"/>
    </source>
</evidence>
<dbReference type="PANTHER" id="PTHR31138">
    <property type="entry name" value="CHROMOSOME 19, WHOLE GENOME SHOTGUN SEQUENCE"/>
    <property type="match status" value="1"/>
</dbReference>
<evidence type="ECO:0000259" key="2">
    <source>
        <dbReference type="Pfam" id="PF14613"/>
    </source>
</evidence>
<dbReference type="InterPro" id="IPR045967">
    <property type="entry name" value="HAM1-like_N"/>
</dbReference>
<dbReference type="Pfam" id="PF19343">
    <property type="entry name" value="HAM1_N"/>
    <property type="match status" value="2"/>
</dbReference>
<evidence type="ECO:0000256" key="1">
    <source>
        <dbReference type="SAM" id="MobiDB-lite"/>
    </source>
</evidence>
<organism evidence="4 5">
    <name type="scientific">Gymnopilus junonius</name>
    <name type="common">Spectacular rustgill mushroom</name>
    <name type="synonym">Gymnopilus spectabilis subsp. junonius</name>
    <dbReference type="NCBI Taxonomy" id="109634"/>
    <lineage>
        <taxon>Eukaryota</taxon>
        <taxon>Fungi</taxon>
        <taxon>Dikarya</taxon>
        <taxon>Basidiomycota</taxon>
        <taxon>Agaricomycotina</taxon>
        <taxon>Agaricomycetes</taxon>
        <taxon>Agaricomycetidae</taxon>
        <taxon>Agaricales</taxon>
        <taxon>Agaricineae</taxon>
        <taxon>Hymenogastraceae</taxon>
        <taxon>Gymnopilus</taxon>
    </lineage>
</organism>
<dbReference type="Proteomes" id="UP000724874">
    <property type="component" value="Unassembled WGS sequence"/>
</dbReference>
<proteinExistence type="predicted"/>
<feature type="domain" description="HAM1-like N-terminal" evidence="3">
    <location>
        <begin position="7"/>
        <end position="172"/>
    </location>
</feature>
<comment type="caution">
    <text evidence="4">The sequence shown here is derived from an EMBL/GenBank/DDBJ whole genome shotgun (WGS) entry which is preliminary data.</text>
</comment>
<feature type="region of interest" description="Disordered" evidence="1">
    <location>
        <begin position="147"/>
        <end position="184"/>
    </location>
</feature>
<feature type="domain" description="HAM1-like C-terminal" evidence="2">
    <location>
        <begin position="575"/>
        <end position="696"/>
    </location>
</feature>
<sequence length="789" mass="87531">MDKATSVTAAFQTGKLPSTQQVNHFINFLVAQVEPSQDQLSGQGRVLVKDVIAVLRAYQQLGANKNSDNILQEAVWHLTEGDLTVAPGGRQSRDRALQDLNAIRDALRNVLNIVWSSVTSEGTSLFEEFFSVARLFLADAAEVVEEQAGRTKDSLRRTEDEVQSGHRDPLGRDKQRLEEENDTQVAWEHKMDTSSKLARRPLALLKARPPLPKRSGIRPLQGSRMRSGKAKSDQEYRQSLDQVFEILQARFDKSVDIAADPNATLADFIADPTPDQHIPKALEQFRSLFERLANTSLEPASSICDQDVKTWFNDSFALARKNLTEPDYARSDESEAKRREMRQRWDGLLNKDAKWKESVDGLNQELDKIATGLANDADLNRVKDAHAKLGQDIQQQFLEAGVDAQMQGAVEQITWFWQDLFKVYIPKLFSKMRDVPIPRTEYKDAEIEFVMENLDISSVNILPSHVYIRNVTDIDINTADTTTKPSTTAVGTLTHVNIKAIQMALKDVSFWYKDKESSGMKPSEFSGLLGLTLPPQGVELDLEVRLIHANARGSESREAKRRFSSVERAHVSLSNDVQIAIKQSNHKVLTTVFKPMVKKRLREALQKTLSEQVEAMVDWADSIAYDVAQRKVVFEDAGLGTGGSLMAAIWSEIGRLQKTGQVDVQMTGTGLVAHHAEKGKSLAMGVEPQILSGGKHGPMAAGAEPIDQKVQRMGEQSGVNPREIAQSGGSTGMDADQSQAVGLAGEIGGRTQGVLREGKKRAAEFERSVDKKKEMEMTTTGWQSSAFDV</sequence>
<dbReference type="EMBL" id="JADNYJ010000085">
    <property type="protein sequence ID" value="KAF8888376.1"/>
    <property type="molecule type" value="Genomic_DNA"/>
</dbReference>
<feature type="region of interest" description="Disordered" evidence="1">
    <location>
        <begin position="745"/>
        <end position="789"/>
    </location>
</feature>
<feature type="region of interest" description="Disordered" evidence="1">
    <location>
        <begin position="210"/>
        <end position="235"/>
    </location>
</feature>
<dbReference type="OrthoDB" id="19394at2759"/>
<name>A0A9P5NFV3_GYMJU</name>
<reference evidence="4" key="1">
    <citation type="submission" date="2020-11" db="EMBL/GenBank/DDBJ databases">
        <authorList>
            <consortium name="DOE Joint Genome Institute"/>
            <person name="Ahrendt S."/>
            <person name="Riley R."/>
            <person name="Andreopoulos W."/>
            <person name="LaButti K."/>
            <person name="Pangilinan J."/>
            <person name="Ruiz-duenas F.J."/>
            <person name="Barrasa J.M."/>
            <person name="Sanchez-Garcia M."/>
            <person name="Camarero S."/>
            <person name="Miyauchi S."/>
            <person name="Serrano A."/>
            <person name="Linde D."/>
            <person name="Babiker R."/>
            <person name="Drula E."/>
            <person name="Ayuso-Fernandez I."/>
            <person name="Pacheco R."/>
            <person name="Padilla G."/>
            <person name="Ferreira P."/>
            <person name="Barriuso J."/>
            <person name="Kellner H."/>
            <person name="Castanera R."/>
            <person name="Alfaro M."/>
            <person name="Ramirez L."/>
            <person name="Pisabarro A.G."/>
            <person name="Kuo A."/>
            <person name="Tritt A."/>
            <person name="Lipzen A."/>
            <person name="He G."/>
            <person name="Yan M."/>
            <person name="Ng V."/>
            <person name="Cullen D."/>
            <person name="Martin F."/>
            <person name="Rosso M.-N."/>
            <person name="Henrissat B."/>
            <person name="Hibbett D."/>
            <person name="Martinez A.T."/>
            <person name="Grigoriev I.V."/>
        </authorList>
    </citation>
    <scope>NUCLEOTIDE SEQUENCE</scope>
    <source>
        <strain evidence="4">AH 44721</strain>
    </source>
</reference>
<dbReference type="AlphaFoldDB" id="A0A9P5NFV3"/>
<evidence type="ECO:0000313" key="4">
    <source>
        <dbReference type="EMBL" id="KAF8888376.1"/>
    </source>
</evidence>
<feature type="compositionally biased region" description="Basic and acidic residues" evidence="1">
    <location>
        <begin position="147"/>
        <end position="178"/>
    </location>
</feature>
<dbReference type="Pfam" id="PF14613">
    <property type="entry name" value="HAM1_C"/>
    <property type="match status" value="1"/>
</dbReference>
<feature type="domain" description="HAM1-like N-terminal" evidence="3">
    <location>
        <begin position="232"/>
        <end position="545"/>
    </location>
</feature>
<accession>A0A9P5NFV3</accession>
<protein>
    <submittedName>
        <fullName evidence="4">Uncharacterized protein</fullName>
    </submittedName>
</protein>
<gene>
    <name evidence="4" type="ORF">CPB84DRAFT_1849617</name>
</gene>
<dbReference type="PANTHER" id="PTHR31138:SF1">
    <property type="entry name" value="PDZ DOMAIN-CONTAINING PROTEIN"/>
    <property type="match status" value="1"/>
</dbReference>
<keyword evidence="5" id="KW-1185">Reference proteome</keyword>